<keyword evidence="3" id="KW-1185">Reference proteome</keyword>
<sequence length="421" mass="45610">MTPTRGTVPRLTPEGKARLDELVKRQVAESGLPALFFGATTADGEIYFNCGGDKVVNKPELGQVDEDTTVQLWSMTKMITAIACIQLHEKGLLTYDDPEVINKHAPELAAMPILTGFDDKDQPTTTPRTKPLTLRHLLTHTSGLAYALFNPTVAKWEQVTGAGSWLAPGAPVSTIVQPLLFEPGSKFCYGLGLDWAGVIVMRISGQTLEEYFHEHIFAPCGLTDDDISFLPNESIRSRLMQLCAPTPAGNIAIDGLRPVPELKPEDIGLQLGGGGLLGTPRGYMRVLSGLLKCRDQDGGIVSQEGFRSLFDNCLPPHSDTEAYKDLGQFLAFAGVTEPQYMSGDKVGWSLGLCLYTADSKYGRKAGTGFWSGVASTRHWIDPSMGIAAWCGTQLLGDFAPLERLTEAFEEVLYGALETGPN</sequence>
<dbReference type="PANTHER" id="PTHR43283">
    <property type="entry name" value="BETA-LACTAMASE-RELATED"/>
    <property type="match status" value="1"/>
</dbReference>
<name>A0A427XZU0_9TREE</name>
<dbReference type="SUPFAM" id="SSF56601">
    <property type="entry name" value="beta-lactamase/transpeptidase-like"/>
    <property type="match status" value="1"/>
</dbReference>
<dbReference type="Pfam" id="PF00144">
    <property type="entry name" value="Beta-lactamase"/>
    <property type="match status" value="1"/>
</dbReference>
<reference evidence="2 3" key="1">
    <citation type="submission" date="2018-11" db="EMBL/GenBank/DDBJ databases">
        <title>Genome sequence of Apiotrichum porosum DSM 27194.</title>
        <authorList>
            <person name="Aliyu H."/>
            <person name="Gorte O."/>
            <person name="Ochsenreither K."/>
        </authorList>
    </citation>
    <scope>NUCLEOTIDE SEQUENCE [LARGE SCALE GENOMIC DNA]</scope>
    <source>
        <strain evidence="2 3">DSM 27194</strain>
    </source>
</reference>
<feature type="domain" description="Beta-lactamase-related" evidence="1">
    <location>
        <begin position="19"/>
        <end position="388"/>
    </location>
</feature>
<protein>
    <recommendedName>
        <fullName evidence="1">Beta-lactamase-related domain-containing protein</fullName>
    </recommendedName>
</protein>
<dbReference type="InterPro" id="IPR001466">
    <property type="entry name" value="Beta-lactam-related"/>
</dbReference>
<dbReference type="GeneID" id="39590311"/>
<evidence type="ECO:0000259" key="1">
    <source>
        <dbReference type="Pfam" id="PF00144"/>
    </source>
</evidence>
<accession>A0A427XZU0</accession>
<dbReference type="PANTHER" id="PTHR43283:SF3">
    <property type="entry name" value="BETA-LACTAMASE FAMILY PROTEIN (AFU_ORTHOLOGUE AFUA_5G07500)"/>
    <property type="match status" value="1"/>
</dbReference>
<dbReference type="RefSeq" id="XP_028477703.1">
    <property type="nucleotide sequence ID" value="XM_028621251.1"/>
</dbReference>
<dbReference type="EMBL" id="RSCE01000003">
    <property type="protein sequence ID" value="RSH84255.1"/>
    <property type="molecule type" value="Genomic_DNA"/>
</dbReference>
<dbReference type="Gene3D" id="3.40.710.10">
    <property type="entry name" value="DD-peptidase/beta-lactamase superfamily"/>
    <property type="match status" value="1"/>
</dbReference>
<gene>
    <name evidence="2" type="ORF">EHS24_005768</name>
</gene>
<organism evidence="2 3">
    <name type="scientific">Apiotrichum porosum</name>
    <dbReference type="NCBI Taxonomy" id="105984"/>
    <lineage>
        <taxon>Eukaryota</taxon>
        <taxon>Fungi</taxon>
        <taxon>Dikarya</taxon>
        <taxon>Basidiomycota</taxon>
        <taxon>Agaricomycotina</taxon>
        <taxon>Tremellomycetes</taxon>
        <taxon>Trichosporonales</taxon>
        <taxon>Trichosporonaceae</taxon>
        <taxon>Apiotrichum</taxon>
    </lineage>
</organism>
<dbReference type="InterPro" id="IPR050789">
    <property type="entry name" value="Diverse_Enzym_Activities"/>
</dbReference>
<dbReference type="AlphaFoldDB" id="A0A427XZU0"/>
<proteinExistence type="predicted"/>
<dbReference type="InterPro" id="IPR012338">
    <property type="entry name" value="Beta-lactam/transpept-like"/>
</dbReference>
<dbReference type="Proteomes" id="UP000279236">
    <property type="component" value="Unassembled WGS sequence"/>
</dbReference>
<dbReference type="OrthoDB" id="428260at2759"/>
<evidence type="ECO:0000313" key="2">
    <source>
        <dbReference type="EMBL" id="RSH84255.1"/>
    </source>
</evidence>
<dbReference type="STRING" id="105984.A0A427XZU0"/>
<evidence type="ECO:0000313" key="3">
    <source>
        <dbReference type="Proteomes" id="UP000279236"/>
    </source>
</evidence>
<comment type="caution">
    <text evidence="2">The sequence shown here is derived from an EMBL/GenBank/DDBJ whole genome shotgun (WGS) entry which is preliminary data.</text>
</comment>